<dbReference type="Gene3D" id="1.10.10.10">
    <property type="entry name" value="Winged helix-like DNA-binding domain superfamily/Winged helix DNA-binding domain"/>
    <property type="match status" value="1"/>
</dbReference>
<dbReference type="InterPro" id="IPR036390">
    <property type="entry name" value="WH_DNA-bd_sf"/>
</dbReference>
<dbReference type="SUPFAM" id="SSF46785">
    <property type="entry name" value="Winged helix' DNA-binding domain"/>
    <property type="match status" value="1"/>
</dbReference>
<dbReference type="InterPro" id="IPR036388">
    <property type="entry name" value="WH-like_DNA-bd_sf"/>
</dbReference>
<protein>
    <recommendedName>
        <fullName evidence="3">HTH domain-containing protein</fullName>
    </recommendedName>
</protein>
<dbReference type="PANTHER" id="PTHR35807">
    <property type="entry name" value="TRANSCRIPTIONAL REGULATOR REDD-RELATED"/>
    <property type="match status" value="1"/>
</dbReference>
<evidence type="ECO:0000313" key="2">
    <source>
        <dbReference type="Proteomes" id="UP000677082"/>
    </source>
</evidence>
<sequence>MFDIQLFGRIEVRTRGERLAGRDFGGDRPRHLLALLALRGEASMSELAEQLGTNKKSVEADLSVLRHHLEPGASSRDSVIVSHRGRLRLDPDRVRVDVARFEELIAAAASRPAARAAKPLTAAAFLATRPLLEDEDVAWAAEARNEYRAKLLIAQRTEATPAV</sequence>
<dbReference type="InterPro" id="IPR051677">
    <property type="entry name" value="AfsR-DnrI-RedD_regulator"/>
</dbReference>
<evidence type="ECO:0000313" key="1">
    <source>
        <dbReference type="EMBL" id="GIM96975.1"/>
    </source>
</evidence>
<reference evidence="1 2" key="1">
    <citation type="submission" date="2021-03" db="EMBL/GenBank/DDBJ databases">
        <title>Whole genome shotgun sequence of Actinoplanes toevensis NBRC 105298.</title>
        <authorList>
            <person name="Komaki H."/>
            <person name="Tamura T."/>
        </authorList>
    </citation>
    <scope>NUCLEOTIDE SEQUENCE [LARGE SCALE GENOMIC DNA]</scope>
    <source>
        <strain evidence="1 2">NBRC 105298</strain>
    </source>
</reference>
<proteinExistence type="predicted"/>
<dbReference type="AlphaFoldDB" id="A0A920BQC9"/>
<dbReference type="EMBL" id="BOQN01000132">
    <property type="protein sequence ID" value="GIM96975.1"/>
    <property type="molecule type" value="Genomic_DNA"/>
</dbReference>
<evidence type="ECO:0008006" key="3">
    <source>
        <dbReference type="Google" id="ProtNLM"/>
    </source>
</evidence>
<name>A0A920BQC9_9ACTN</name>
<organism evidence="1 2">
    <name type="scientific">Paractinoplanes toevensis</name>
    <dbReference type="NCBI Taxonomy" id="571911"/>
    <lineage>
        <taxon>Bacteria</taxon>
        <taxon>Bacillati</taxon>
        <taxon>Actinomycetota</taxon>
        <taxon>Actinomycetes</taxon>
        <taxon>Micromonosporales</taxon>
        <taxon>Micromonosporaceae</taxon>
        <taxon>Paractinoplanes</taxon>
    </lineage>
</organism>
<keyword evidence="2" id="KW-1185">Reference proteome</keyword>
<accession>A0A920BQC9</accession>
<comment type="caution">
    <text evidence="1">The sequence shown here is derived from an EMBL/GenBank/DDBJ whole genome shotgun (WGS) entry which is preliminary data.</text>
</comment>
<gene>
    <name evidence="1" type="ORF">Ato02nite_087680</name>
</gene>
<dbReference type="RefSeq" id="WP_213012630.1">
    <property type="nucleotide sequence ID" value="NZ_BOQN01000132.1"/>
</dbReference>
<dbReference type="Proteomes" id="UP000677082">
    <property type="component" value="Unassembled WGS sequence"/>
</dbReference>